<feature type="transmembrane region" description="Helical" evidence="12">
    <location>
        <begin position="23"/>
        <end position="45"/>
    </location>
</feature>
<dbReference type="EMBL" id="UYSL01021548">
    <property type="protein sequence ID" value="VDL78549.1"/>
    <property type="molecule type" value="Genomic_DNA"/>
</dbReference>
<dbReference type="PANTHER" id="PTHR11893:SF46">
    <property type="entry name" value="INNEXIN-12"/>
    <property type="match status" value="1"/>
</dbReference>
<feature type="transmembrane region" description="Helical" evidence="12">
    <location>
        <begin position="292"/>
        <end position="312"/>
    </location>
</feature>
<dbReference type="PANTHER" id="PTHR11893">
    <property type="entry name" value="INNEXIN"/>
    <property type="match status" value="1"/>
</dbReference>
<dbReference type="WBParaSite" id="NBR_0001495401-mRNA-1">
    <property type="protein sequence ID" value="NBR_0001495401-mRNA-1"/>
    <property type="gene ID" value="NBR_0001495401"/>
</dbReference>
<evidence type="ECO:0000256" key="9">
    <source>
        <dbReference type="ARBA" id="ARBA00023065"/>
    </source>
</evidence>
<evidence type="ECO:0000256" key="5">
    <source>
        <dbReference type="ARBA" id="ARBA00022692"/>
    </source>
</evidence>
<evidence type="ECO:0000256" key="2">
    <source>
        <dbReference type="ARBA" id="ARBA00004651"/>
    </source>
</evidence>
<organism evidence="15">
    <name type="scientific">Nippostrongylus brasiliensis</name>
    <name type="common">Rat hookworm</name>
    <dbReference type="NCBI Taxonomy" id="27835"/>
    <lineage>
        <taxon>Eukaryota</taxon>
        <taxon>Metazoa</taxon>
        <taxon>Ecdysozoa</taxon>
        <taxon>Nematoda</taxon>
        <taxon>Chromadorea</taxon>
        <taxon>Rhabditida</taxon>
        <taxon>Rhabditina</taxon>
        <taxon>Rhabditomorpha</taxon>
        <taxon>Strongyloidea</taxon>
        <taxon>Heligmosomidae</taxon>
        <taxon>Nippostrongylus</taxon>
    </lineage>
</organism>
<keyword evidence="9 12" id="KW-0406">Ion transport</keyword>
<name>A0A0N4YE60_NIPBR</name>
<dbReference type="PROSITE" id="PS51013">
    <property type="entry name" value="PANNEXIN"/>
    <property type="match status" value="1"/>
</dbReference>
<keyword evidence="7" id="KW-0965">Cell junction</keyword>
<keyword evidence="11 12" id="KW-0407">Ion channel</keyword>
<evidence type="ECO:0000256" key="10">
    <source>
        <dbReference type="ARBA" id="ARBA00023136"/>
    </source>
</evidence>
<reference evidence="15" key="1">
    <citation type="submission" date="2017-02" db="UniProtKB">
        <authorList>
            <consortium name="WormBaseParasite"/>
        </authorList>
    </citation>
    <scope>IDENTIFICATION</scope>
</reference>
<comment type="function">
    <text evidence="12">Structural component of the gap junctions.</text>
</comment>
<evidence type="ECO:0000256" key="11">
    <source>
        <dbReference type="ARBA" id="ARBA00023303"/>
    </source>
</evidence>
<evidence type="ECO:0000256" key="8">
    <source>
        <dbReference type="ARBA" id="ARBA00022989"/>
    </source>
</evidence>
<keyword evidence="10 12" id="KW-0472">Membrane</keyword>
<dbReference type="GO" id="GO:0005921">
    <property type="term" value="C:gap junction"/>
    <property type="evidence" value="ECO:0007669"/>
    <property type="project" value="UniProtKB-SubCell"/>
</dbReference>
<accession>A0A0N4YE60</accession>
<keyword evidence="14" id="KW-1185">Reference proteome</keyword>
<comment type="subcellular location">
    <subcellularLocation>
        <location evidence="1">Cell junction</location>
        <location evidence="1">Gap junction</location>
    </subcellularLocation>
    <subcellularLocation>
        <location evidence="2 12">Cell membrane</location>
        <topology evidence="2 12">Multi-pass membrane protein</topology>
    </subcellularLocation>
</comment>
<evidence type="ECO:0000256" key="1">
    <source>
        <dbReference type="ARBA" id="ARBA00004610"/>
    </source>
</evidence>
<keyword evidence="3 12" id="KW-0813">Transport</keyword>
<dbReference type="OMA" id="MYTAVKP"/>
<evidence type="ECO:0000313" key="15">
    <source>
        <dbReference type="WBParaSite" id="NBR_0001495401-mRNA-1"/>
    </source>
</evidence>
<evidence type="ECO:0000313" key="13">
    <source>
        <dbReference type="EMBL" id="VDL78549.1"/>
    </source>
</evidence>
<dbReference type="PRINTS" id="PR01262">
    <property type="entry name" value="INNEXIN"/>
</dbReference>
<evidence type="ECO:0000256" key="4">
    <source>
        <dbReference type="ARBA" id="ARBA00022475"/>
    </source>
</evidence>
<evidence type="ECO:0000313" key="14">
    <source>
        <dbReference type="Proteomes" id="UP000271162"/>
    </source>
</evidence>
<keyword evidence="4" id="KW-1003">Cell membrane</keyword>
<reference evidence="13 14" key="2">
    <citation type="submission" date="2018-11" db="EMBL/GenBank/DDBJ databases">
        <authorList>
            <consortium name="Pathogen Informatics"/>
        </authorList>
    </citation>
    <scope>NUCLEOTIDE SEQUENCE [LARGE SCALE GENOMIC DNA]</scope>
</reference>
<evidence type="ECO:0000256" key="7">
    <source>
        <dbReference type="ARBA" id="ARBA00022949"/>
    </source>
</evidence>
<keyword evidence="6" id="KW-0303">Gap junction</keyword>
<comment type="similarity">
    <text evidence="12">Belongs to the pannexin family.</text>
</comment>
<gene>
    <name evidence="12" type="primary">inx</name>
    <name evidence="13" type="ORF">NBR_LOCUS14955</name>
</gene>
<dbReference type="GO" id="GO:0005243">
    <property type="term" value="F:gap junction channel activity"/>
    <property type="evidence" value="ECO:0007669"/>
    <property type="project" value="TreeGrafter"/>
</dbReference>
<evidence type="ECO:0000256" key="12">
    <source>
        <dbReference type="RuleBase" id="RU010713"/>
    </source>
</evidence>
<evidence type="ECO:0000256" key="6">
    <source>
        <dbReference type="ARBA" id="ARBA00022868"/>
    </source>
</evidence>
<dbReference type="STRING" id="27835.A0A0N4YE60"/>
<dbReference type="GO" id="GO:0005886">
    <property type="term" value="C:plasma membrane"/>
    <property type="evidence" value="ECO:0007669"/>
    <property type="project" value="UniProtKB-SubCell"/>
</dbReference>
<dbReference type="GO" id="GO:0034220">
    <property type="term" value="P:monoatomic ion transmembrane transport"/>
    <property type="evidence" value="ECO:0007669"/>
    <property type="project" value="UniProtKB-KW"/>
</dbReference>
<dbReference type="Proteomes" id="UP000271162">
    <property type="component" value="Unassembled WGS sequence"/>
</dbReference>
<comment type="caution">
    <text evidence="12">Lacks conserved residue(s) required for the propagation of feature annotation.</text>
</comment>
<keyword evidence="8 12" id="KW-1133">Transmembrane helix</keyword>
<keyword evidence="5 12" id="KW-0812">Transmembrane</keyword>
<sequence>MNVVQGLLSAVSPLSDGDFADRLNYCVTTVGLVLASAFISGWSFVGSPIQCWFPAYYKGWWMEYALDYCYVQNTYFVPMTSVIPRNAFDFAAHVIEIPANHTEREEKQIGYYQWVPFILAAQAILFYLPVVIWRSIYESSGFKVKAICDTCSMHANMDEGTRQKNMKTIAAFLVQEHSVAVVKAGRARRITSGSYITMVYVGAALIPEFQAVKFLYALNAVFQFIFMKNVLGVDSYTWGLEVTKDLWQGREWPETGNFPRVTMCDYDVRVLGNLHRHTVQCVLMINMFNEKIFVALWYWLCIMLIVSVYSFAKWAITTATTSISGKALVSSYIQQSLWEDFIREHGEQPPPYQMPLLLSNKKISESDL</sequence>
<feature type="transmembrane region" description="Helical" evidence="12">
    <location>
        <begin position="111"/>
        <end position="133"/>
    </location>
</feature>
<evidence type="ECO:0000256" key="3">
    <source>
        <dbReference type="ARBA" id="ARBA00022448"/>
    </source>
</evidence>
<proteinExistence type="inferred from homology"/>
<dbReference type="Pfam" id="PF00876">
    <property type="entry name" value="Innexin"/>
    <property type="match status" value="1"/>
</dbReference>
<dbReference type="AlphaFoldDB" id="A0A0N4YE60"/>
<dbReference type="InterPro" id="IPR000990">
    <property type="entry name" value="Innexin"/>
</dbReference>
<protein>
    <recommendedName>
        <fullName evidence="12">Innexin</fullName>
    </recommendedName>
</protein>